<dbReference type="GeneID" id="17286961"/>
<dbReference type="KEGG" id="ehx:EMIHUDRAFT_194123"/>
<reference evidence="4" key="1">
    <citation type="journal article" date="2013" name="Nature">
        <title>Pan genome of the phytoplankton Emiliania underpins its global distribution.</title>
        <authorList>
            <person name="Read B.A."/>
            <person name="Kegel J."/>
            <person name="Klute M.J."/>
            <person name="Kuo A."/>
            <person name="Lefebvre S.C."/>
            <person name="Maumus F."/>
            <person name="Mayer C."/>
            <person name="Miller J."/>
            <person name="Monier A."/>
            <person name="Salamov A."/>
            <person name="Young J."/>
            <person name="Aguilar M."/>
            <person name="Claverie J.M."/>
            <person name="Frickenhaus S."/>
            <person name="Gonzalez K."/>
            <person name="Herman E.K."/>
            <person name="Lin Y.C."/>
            <person name="Napier J."/>
            <person name="Ogata H."/>
            <person name="Sarno A.F."/>
            <person name="Shmutz J."/>
            <person name="Schroeder D."/>
            <person name="de Vargas C."/>
            <person name="Verret F."/>
            <person name="von Dassow P."/>
            <person name="Valentin K."/>
            <person name="Van de Peer Y."/>
            <person name="Wheeler G."/>
            <person name="Dacks J.B."/>
            <person name="Delwiche C.F."/>
            <person name="Dyhrman S.T."/>
            <person name="Glockner G."/>
            <person name="John U."/>
            <person name="Richards T."/>
            <person name="Worden A.Z."/>
            <person name="Zhang X."/>
            <person name="Grigoriev I.V."/>
            <person name="Allen A.E."/>
            <person name="Bidle K."/>
            <person name="Borodovsky M."/>
            <person name="Bowler C."/>
            <person name="Brownlee C."/>
            <person name="Cock J.M."/>
            <person name="Elias M."/>
            <person name="Gladyshev V.N."/>
            <person name="Groth M."/>
            <person name="Guda C."/>
            <person name="Hadaegh A."/>
            <person name="Iglesias-Rodriguez M.D."/>
            <person name="Jenkins J."/>
            <person name="Jones B.M."/>
            <person name="Lawson T."/>
            <person name="Leese F."/>
            <person name="Lindquist E."/>
            <person name="Lobanov A."/>
            <person name="Lomsadze A."/>
            <person name="Malik S.B."/>
            <person name="Marsh M.E."/>
            <person name="Mackinder L."/>
            <person name="Mock T."/>
            <person name="Mueller-Roeber B."/>
            <person name="Pagarete A."/>
            <person name="Parker M."/>
            <person name="Probert I."/>
            <person name="Quesneville H."/>
            <person name="Raines C."/>
            <person name="Rensing S.A."/>
            <person name="Riano-Pachon D.M."/>
            <person name="Richier S."/>
            <person name="Rokitta S."/>
            <person name="Shiraiwa Y."/>
            <person name="Soanes D.M."/>
            <person name="van der Giezen M."/>
            <person name="Wahlund T.M."/>
            <person name="Williams B."/>
            <person name="Wilson W."/>
            <person name="Wolfe G."/>
            <person name="Wurch L.L."/>
        </authorList>
    </citation>
    <scope>NUCLEOTIDE SEQUENCE</scope>
</reference>
<dbReference type="PaxDb" id="2903-EOD41691"/>
<evidence type="ECO:0000256" key="1">
    <source>
        <dbReference type="SAM" id="Coils"/>
    </source>
</evidence>
<evidence type="ECO:0000313" key="3">
    <source>
        <dbReference type="EnsemblProtists" id="EOD41691"/>
    </source>
</evidence>
<dbReference type="Proteomes" id="UP000013827">
    <property type="component" value="Unassembled WGS sequence"/>
</dbReference>
<evidence type="ECO:0000313" key="4">
    <source>
        <dbReference type="Proteomes" id="UP000013827"/>
    </source>
</evidence>
<feature type="compositionally biased region" description="Basic residues" evidence="2">
    <location>
        <begin position="29"/>
        <end position="41"/>
    </location>
</feature>
<feature type="compositionally biased region" description="Pro residues" evidence="2">
    <location>
        <begin position="571"/>
        <end position="581"/>
    </location>
</feature>
<dbReference type="EnsemblProtists" id="EOD41691">
    <property type="protein sequence ID" value="EOD41691"/>
    <property type="gene ID" value="EMIHUDRAFT_194123"/>
</dbReference>
<dbReference type="Pfam" id="PF15892">
    <property type="entry name" value="BNR_4"/>
    <property type="match status" value="1"/>
</dbReference>
<accession>A0A0D3L106</accession>
<evidence type="ECO:0008006" key="5">
    <source>
        <dbReference type="Google" id="ProtNLM"/>
    </source>
</evidence>
<name>A0A0D3L106_EMIH1</name>
<reference evidence="3" key="2">
    <citation type="submission" date="2024-10" db="UniProtKB">
        <authorList>
            <consortium name="EnsemblProtists"/>
        </authorList>
    </citation>
    <scope>IDENTIFICATION</scope>
</reference>
<organism evidence="3 4">
    <name type="scientific">Emiliania huxleyi (strain CCMP1516)</name>
    <dbReference type="NCBI Taxonomy" id="280463"/>
    <lineage>
        <taxon>Eukaryota</taxon>
        <taxon>Haptista</taxon>
        <taxon>Haptophyta</taxon>
        <taxon>Prymnesiophyceae</taxon>
        <taxon>Isochrysidales</taxon>
        <taxon>Noelaerhabdaceae</taxon>
        <taxon>Emiliania</taxon>
    </lineage>
</organism>
<sequence length="688" mass="76964">MLLIWATFARPAPRAEPTQHPSTPEARHASHLFRRRPPSPPRVKRLVVDKVPGSFPAPAFLYTFGSAQYVCYYDAAHWLTVAKRTLDTQVDLRSSHRWIYARLPTQIAWDSHNSITLAVDRNGHVHLSGNMHCVMLIYFRSREPGNISTFERLPMTGKEESVVSYPNFMKGRDGALLFNYRHGHPGRGIIVVNRYHSRTRTWSRMMARPLLDGEGRRSAYNSQPRRGPDGRFHMVWLWRDRASCDTNHDLSYARSPDLVHWETATGESVSLPLRLSNRSLVVDPVPTRSGLINGGTPLSFDTYGRPVIAYHKHDANRSMQIYVARLEEGIWVRRQLTGWDQEVLFRGVGSMGFVGIAISKLTRVAPGVLALSYRHKHYGSGRITLDERTLAPLPNDRVSFPCLPRQLDTIRSDFVGANHAAYKGMSKRWTVDRGEPNPAARVQYVLQHETLGTNKDKQPAKLAPDSELELLELRGVPVQFDGEAEFAVWGLPESGRIDNCTVCGSCDAATPTSRVPITMAMAARLLEPKNLTEADIHARQASIPSTKTRSRRPSYLSAEDLPGTGDTSPNQEPPEQPPRPPSAGEADPDARKAASAKAKPIRWEPYVERPEEAYPVSEPATPATAPEPRTEAVGDAVIRAMLDQLREERERVKRLEAKLADATAKAQEMELRAVRAEARLEANGALTQ</sequence>
<dbReference type="AlphaFoldDB" id="A0A0D3L106"/>
<feature type="coiled-coil region" evidence="1">
    <location>
        <begin position="638"/>
        <end position="679"/>
    </location>
</feature>
<feature type="region of interest" description="Disordered" evidence="2">
    <location>
        <begin position="12"/>
        <end position="41"/>
    </location>
</feature>
<proteinExistence type="predicted"/>
<dbReference type="RefSeq" id="XP_005794120.1">
    <property type="nucleotide sequence ID" value="XM_005794063.1"/>
</dbReference>
<keyword evidence="1" id="KW-0175">Coiled coil</keyword>
<feature type="region of interest" description="Disordered" evidence="2">
    <location>
        <begin position="537"/>
        <end position="632"/>
    </location>
</feature>
<evidence type="ECO:0000256" key="2">
    <source>
        <dbReference type="SAM" id="MobiDB-lite"/>
    </source>
</evidence>
<dbReference type="HOGENOM" id="CLU_400337_0_0_1"/>
<feature type="compositionally biased region" description="Basic and acidic residues" evidence="2">
    <location>
        <begin position="601"/>
        <end position="612"/>
    </location>
</feature>
<feature type="compositionally biased region" description="Low complexity" evidence="2">
    <location>
        <begin position="618"/>
        <end position="627"/>
    </location>
</feature>
<protein>
    <recommendedName>
        <fullName evidence="5">Glycosyl hydrolase family 32 N-terminal domain-containing protein</fullName>
    </recommendedName>
</protein>
<keyword evidence="4" id="KW-1185">Reference proteome</keyword>